<dbReference type="Proteomes" id="UP000480246">
    <property type="component" value="Unassembled WGS sequence"/>
</dbReference>
<name>A0A7C8KS43_9BACI</name>
<protein>
    <submittedName>
        <fullName evidence="6">Acyl-CoA thioesterase</fullName>
    </submittedName>
</protein>
<dbReference type="PANTHER" id="PTHR11049:SF24">
    <property type="entry name" value="CYTOSOLIC ACYL COENZYME A THIOESTER HYDROLASE"/>
    <property type="match status" value="1"/>
</dbReference>
<dbReference type="InterPro" id="IPR040170">
    <property type="entry name" value="Cytosol_ACT"/>
</dbReference>
<dbReference type="InterPro" id="IPR033120">
    <property type="entry name" value="HOTDOG_ACOT"/>
</dbReference>
<evidence type="ECO:0000313" key="6">
    <source>
        <dbReference type="EMBL" id="KAB8136757.1"/>
    </source>
</evidence>
<sequence length="170" mass="18898">MKDTYIRETLAVKVSHVFPPDTNNHGTLFGGKLMSDIDDIASISAMRHARSPVVTASTDSVDFLVPIHTNQSVCLQSCVTWTGTSSMEVFVKVLAENLITGERVIAATAFLTFVAVDEKGGPVPVSKVIPETEEEKYLYETAKIRVEARKKRRKESKELAKNINMDKPWE</sequence>
<evidence type="ECO:0000313" key="7">
    <source>
        <dbReference type="Proteomes" id="UP000480246"/>
    </source>
</evidence>
<accession>A0A7C8KS43</accession>
<dbReference type="InterPro" id="IPR006683">
    <property type="entry name" value="Thioestr_dom"/>
</dbReference>
<dbReference type="Pfam" id="PF03061">
    <property type="entry name" value="4HBT"/>
    <property type="match status" value="1"/>
</dbReference>
<dbReference type="CDD" id="cd03442">
    <property type="entry name" value="BFIT_BACH"/>
    <property type="match status" value="1"/>
</dbReference>
<dbReference type="GO" id="GO:0009062">
    <property type="term" value="P:fatty acid catabolic process"/>
    <property type="evidence" value="ECO:0007669"/>
    <property type="project" value="TreeGrafter"/>
</dbReference>
<dbReference type="EMBL" id="WEID01000047">
    <property type="protein sequence ID" value="KAB8136757.1"/>
    <property type="molecule type" value="Genomic_DNA"/>
</dbReference>
<evidence type="ECO:0000256" key="3">
    <source>
        <dbReference type="PROSITE-ProRule" id="PRU01106"/>
    </source>
</evidence>
<keyword evidence="2 3" id="KW-0378">Hydrolase</keyword>
<comment type="similarity">
    <text evidence="1">Belongs to the acyl coenzyme A hydrolase family.</text>
</comment>
<evidence type="ECO:0000259" key="5">
    <source>
        <dbReference type="PROSITE" id="PS51770"/>
    </source>
</evidence>
<feature type="domain" description="HotDog ACOT-type" evidence="5">
    <location>
        <begin position="7"/>
        <end position="119"/>
    </location>
</feature>
<keyword evidence="7" id="KW-1185">Reference proteome</keyword>
<feature type="region of interest" description="Disordered" evidence="4">
    <location>
        <begin position="149"/>
        <end position="170"/>
    </location>
</feature>
<dbReference type="InterPro" id="IPR029069">
    <property type="entry name" value="HotDog_dom_sf"/>
</dbReference>
<dbReference type="PANTHER" id="PTHR11049">
    <property type="entry name" value="ACYL COENZYME A THIOESTER HYDROLASE"/>
    <property type="match status" value="1"/>
</dbReference>
<proteinExistence type="inferred from homology"/>
<dbReference type="GO" id="GO:0052816">
    <property type="term" value="F:long-chain fatty acyl-CoA hydrolase activity"/>
    <property type="evidence" value="ECO:0007669"/>
    <property type="project" value="TreeGrafter"/>
</dbReference>
<evidence type="ECO:0000256" key="2">
    <source>
        <dbReference type="ARBA" id="ARBA00022801"/>
    </source>
</evidence>
<dbReference type="OrthoDB" id="9791628at2"/>
<dbReference type="AlphaFoldDB" id="A0A7C8KS43"/>
<comment type="caution">
    <text evidence="6">The sequence shown here is derived from an EMBL/GenBank/DDBJ whole genome shotgun (WGS) entry which is preliminary data.</text>
</comment>
<organism evidence="6 7">
    <name type="scientific">Gracilibacillus oryzae</name>
    <dbReference type="NCBI Taxonomy" id="1672701"/>
    <lineage>
        <taxon>Bacteria</taxon>
        <taxon>Bacillati</taxon>
        <taxon>Bacillota</taxon>
        <taxon>Bacilli</taxon>
        <taxon>Bacillales</taxon>
        <taxon>Bacillaceae</taxon>
        <taxon>Gracilibacillus</taxon>
    </lineage>
</organism>
<dbReference type="PROSITE" id="PS51770">
    <property type="entry name" value="HOTDOG_ACOT"/>
    <property type="match status" value="1"/>
</dbReference>
<evidence type="ECO:0000256" key="4">
    <source>
        <dbReference type="SAM" id="MobiDB-lite"/>
    </source>
</evidence>
<dbReference type="SUPFAM" id="SSF54637">
    <property type="entry name" value="Thioesterase/thiol ester dehydrase-isomerase"/>
    <property type="match status" value="1"/>
</dbReference>
<dbReference type="RefSeq" id="WP_153402831.1">
    <property type="nucleotide sequence ID" value="NZ_ML762429.1"/>
</dbReference>
<evidence type="ECO:0000256" key="1">
    <source>
        <dbReference type="ARBA" id="ARBA00010458"/>
    </source>
</evidence>
<reference evidence="6 7" key="1">
    <citation type="submission" date="2019-10" db="EMBL/GenBank/DDBJ databases">
        <title>Gracilibacillus sp. nov. isolated from rice seeds.</title>
        <authorList>
            <person name="He S."/>
        </authorList>
    </citation>
    <scope>NUCLEOTIDE SEQUENCE [LARGE SCALE GENOMIC DNA]</scope>
    <source>
        <strain evidence="6 7">TD8</strain>
    </source>
</reference>
<gene>
    <name evidence="6" type="ORF">F9U64_09615</name>
</gene>
<dbReference type="Gene3D" id="3.10.129.10">
    <property type="entry name" value="Hotdog Thioesterase"/>
    <property type="match status" value="1"/>
</dbReference>
<dbReference type="GO" id="GO:0006637">
    <property type="term" value="P:acyl-CoA metabolic process"/>
    <property type="evidence" value="ECO:0007669"/>
    <property type="project" value="TreeGrafter"/>
</dbReference>
<dbReference type="GO" id="GO:0005829">
    <property type="term" value="C:cytosol"/>
    <property type="evidence" value="ECO:0007669"/>
    <property type="project" value="TreeGrafter"/>
</dbReference>